<protein>
    <submittedName>
        <fullName evidence="1">Uncharacterized protein</fullName>
    </submittedName>
</protein>
<comment type="caution">
    <text evidence="1">The sequence shown here is derived from an EMBL/GenBank/DDBJ whole genome shotgun (WGS) entry which is preliminary data.</text>
</comment>
<accession>A0ACC1M1V0</accession>
<gene>
    <name evidence="1" type="ORF">IWW38_002938</name>
</gene>
<proteinExistence type="predicted"/>
<name>A0ACC1M1V0_9FUNG</name>
<dbReference type="Proteomes" id="UP001139981">
    <property type="component" value="Unassembled WGS sequence"/>
</dbReference>
<keyword evidence="2" id="KW-1185">Reference proteome</keyword>
<dbReference type="EMBL" id="JANBVB010000583">
    <property type="protein sequence ID" value="KAJ2893216.1"/>
    <property type="molecule type" value="Genomic_DNA"/>
</dbReference>
<reference evidence="1" key="1">
    <citation type="submission" date="2022-07" db="EMBL/GenBank/DDBJ databases">
        <title>Phylogenomic reconstructions and comparative analyses of Kickxellomycotina fungi.</title>
        <authorList>
            <person name="Reynolds N.K."/>
            <person name="Stajich J.E."/>
            <person name="Barry K."/>
            <person name="Grigoriev I.V."/>
            <person name="Crous P."/>
            <person name="Smith M.E."/>
        </authorList>
    </citation>
    <scope>NUCLEOTIDE SEQUENCE</scope>
    <source>
        <strain evidence="1">CBS 190363</strain>
    </source>
</reference>
<evidence type="ECO:0000313" key="2">
    <source>
        <dbReference type="Proteomes" id="UP001139981"/>
    </source>
</evidence>
<sequence>MEHNNFYVFHQGDGVLTPKHKYLFVYPSSESLTDDVIMDFATSVFRKKKKGKYAELPEYWHCSVRNSVLDQLELESEKQNTDRRALLVSHANRFYRYLYLGSPVRADNQEMPHGDLLLMKNSMDKLVEIYKTAIVDTPASKMDTVLASKDIYVYDAHKLGEPYVFDKRSDEGKAFIQAKAAAKQEKEATRRSHNANDKRRILEIDASKVNWQEV</sequence>
<organism evidence="1 2">
    <name type="scientific">Coemansia aciculifera</name>
    <dbReference type="NCBI Taxonomy" id="417176"/>
    <lineage>
        <taxon>Eukaryota</taxon>
        <taxon>Fungi</taxon>
        <taxon>Fungi incertae sedis</taxon>
        <taxon>Zoopagomycota</taxon>
        <taxon>Kickxellomycotina</taxon>
        <taxon>Kickxellomycetes</taxon>
        <taxon>Kickxellales</taxon>
        <taxon>Kickxellaceae</taxon>
        <taxon>Coemansia</taxon>
    </lineage>
</organism>
<evidence type="ECO:0000313" key="1">
    <source>
        <dbReference type="EMBL" id="KAJ2893216.1"/>
    </source>
</evidence>